<dbReference type="CDD" id="cd00027">
    <property type="entry name" value="BRCT"/>
    <property type="match status" value="1"/>
</dbReference>
<feature type="region of interest" description="Disordered" evidence="1">
    <location>
        <begin position="809"/>
        <end position="969"/>
    </location>
</feature>
<sequence>MWIIDGPFDGPVNNSSFTKSKLLKPGKRYTIGRKATTDADDLVINCKVVSQGLCEFHIALESVTPNGVPSLIFKYHKERICQVVNPGMEERRFHPHVDNEAQSGDNIKITNAIAITLRWHTVDIFAFSPKIKKDTVASLATRAALLGASVSRTHSPHTTHFLLPAIPPPPYANRLISGLLSGAQLVTPGWVERLIELGDLPRGATDGKQALEDIFQLPDENRYRPEGDGVENWAPNARRTTLFSGIRFCLLTEGVAPKEFLELIDGAGGSFTSFDVKSAASGTWKDKLPKLAARNKNLVPLVLDEDSASELLAERWEIDYVEVTKSLNMRIATSGDFANALIKCDTSFLYHQSPHPAESRASSSSDASHQAAASNEEDVAMAPPPVEKVVVEKTRSLPPRRSARAASKPPEEQGSTQADGKSKGNGKDESKATGEMRPPRRALTRRVDTAPTLNDRLGLEPPSVADVEPKDLPPPTQSLPRASRLKRRANTVAPEDEVFPATQRPAATQFTQVSEEPPHKRFKALFDETADDSGGQSGSNGKTIETRSSSATSVAIVERSLSGKNGRDEDDDEVEVVDAPQSQAKKRALVSRARTASAAPTAELDKAPSHSRFKALFDGTKESAENDPIADEQDAERPDTAPQPPPETSAAGSSKPLSARVNRAPSATVSEHSSKSKSRGALPNQPDTDSKLQQALASKKPRGKKVDDAFDREFNQLRISALEQRQNEEADVWGAFEKDMDIRGNFMVIQIADLMRKDGGRRNHHVPETTDTGIPNFKKFKKKITEPRGAKVELVLNDGKDYGVGASYWPKKTARGSNEGSPAPSQSRASAPPRSRSVSKQPPNPKKRASSREYSDSEVEDIILPPAKRQKGKTPLPRVQEEMDDGEGDERTEVFNMDVSGSDDQASVARSSVAPSRKGRAASVATSRKGSVPPATRASGTSRKKKAPVVVADQDSDEEVFAGFGRRRR</sequence>
<evidence type="ECO:0008006" key="4">
    <source>
        <dbReference type="Google" id="ProtNLM"/>
    </source>
</evidence>
<evidence type="ECO:0000313" key="3">
    <source>
        <dbReference type="Proteomes" id="UP000027195"/>
    </source>
</evidence>
<dbReference type="InParanoid" id="A0A067MHY6"/>
<feature type="compositionally biased region" description="Low complexity" evidence="1">
    <location>
        <begin position="821"/>
        <end position="839"/>
    </location>
</feature>
<evidence type="ECO:0000313" key="2">
    <source>
        <dbReference type="EMBL" id="KDQ11507.1"/>
    </source>
</evidence>
<dbReference type="OrthoDB" id="552194at2759"/>
<accession>A0A067MHY6</accession>
<organism evidence="2 3">
    <name type="scientific">Botryobasidium botryosum (strain FD-172 SS1)</name>
    <dbReference type="NCBI Taxonomy" id="930990"/>
    <lineage>
        <taxon>Eukaryota</taxon>
        <taxon>Fungi</taxon>
        <taxon>Dikarya</taxon>
        <taxon>Basidiomycota</taxon>
        <taxon>Agaricomycotina</taxon>
        <taxon>Agaricomycetes</taxon>
        <taxon>Cantharellales</taxon>
        <taxon>Botryobasidiaceae</taxon>
        <taxon>Botryobasidium</taxon>
    </lineage>
</organism>
<feature type="compositionally biased region" description="Low complexity" evidence="1">
    <location>
        <begin position="396"/>
        <end position="408"/>
    </location>
</feature>
<dbReference type="EMBL" id="KL198058">
    <property type="protein sequence ID" value="KDQ11507.1"/>
    <property type="molecule type" value="Genomic_DNA"/>
</dbReference>
<dbReference type="HOGENOM" id="CLU_007603_0_0_1"/>
<dbReference type="Proteomes" id="UP000027195">
    <property type="component" value="Unassembled WGS sequence"/>
</dbReference>
<dbReference type="AlphaFoldDB" id="A0A067MHY6"/>
<feature type="compositionally biased region" description="Polar residues" evidence="1">
    <location>
        <begin position="505"/>
        <end position="514"/>
    </location>
</feature>
<reference evidence="3" key="1">
    <citation type="journal article" date="2014" name="Proc. Natl. Acad. Sci. U.S.A.">
        <title>Extensive sampling of basidiomycete genomes demonstrates inadequacy of the white-rot/brown-rot paradigm for wood decay fungi.</title>
        <authorList>
            <person name="Riley R."/>
            <person name="Salamov A.A."/>
            <person name="Brown D.W."/>
            <person name="Nagy L.G."/>
            <person name="Floudas D."/>
            <person name="Held B.W."/>
            <person name="Levasseur A."/>
            <person name="Lombard V."/>
            <person name="Morin E."/>
            <person name="Otillar R."/>
            <person name="Lindquist E.A."/>
            <person name="Sun H."/>
            <person name="LaButti K.M."/>
            <person name="Schmutz J."/>
            <person name="Jabbour D."/>
            <person name="Luo H."/>
            <person name="Baker S.E."/>
            <person name="Pisabarro A.G."/>
            <person name="Walton J.D."/>
            <person name="Blanchette R.A."/>
            <person name="Henrissat B."/>
            <person name="Martin F."/>
            <person name="Cullen D."/>
            <person name="Hibbett D.S."/>
            <person name="Grigoriev I.V."/>
        </authorList>
    </citation>
    <scope>NUCLEOTIDE SEQUENCE [LARGE SCALE GENOMIC DNA]</scope>
    <source>
        <strain evidence="3">FD-172 SS1</strain>
    </source>
</reference>
<feature type="compositionally biased region" description="Low complexity" evidence="1">
    <location>
        <begin position="591"/>
        <end position="602"/>
    </location>
</feature>
<feature type="compositionally biased region" description="Basic and acidic residues" evidence="1">
    <location>
        <begin position="420"/>
        <end position="438"/>
    </location>
</feature>
<feature type="compositionally biased region" description="Low complexity" evidence="1">
    <location>
        <begin position="906"/>
        <end position="916"/>
    </location>
</feature>
<keyword evidence="3" id="KW-1185">Reference proteome</keyword>
<proteinExistence type="predicted"/>
<feature type="region of interest" description="Disordered" evidence="1">
    <location>
        <begin position="352"/>
        <end position="709"/>
    </location>
</feature>
<gene>
    <name evidence="2" type="ORF">BOTBODRAFT_35379</name>
</gene>
<feature type="compositionally biased region" description="Low complexity" evidence="1">
    <location>
        <begin position="359"/>
        <end position="374"/>
    </location>
</feature>
<feature type="compositionally biased region" description="Polar residues" evidence="1">
    <location>
        <begin position="685"/>
        <end position="696"/>
    </location>
</feature>
<name>A0A067MHY6_BOTB1</name>
<feature type="compositionally biased region" description="Polar residues" evidence="1">
    <location>
        <begin position="539"/>
        <end position="553"/>
    </location>
</feature>
<evidence type="ECO:0000256" key="1">
    <source>
        <dbReference type="SAM" id="MobiDB-lite"/>
    </source>
</evidence>
<protein>
    <recommendedName>
        <fullName evidence="4">BRCT domain-containing protein</fullName>
    </recommendedName>
</protein>